<comment type="pathway">
    <text evidence="6">tRNA modification; N(7)-methylguanine-tRNA biosynthesis.</text>
</comment>
<evidence type="ECO:0000313" key="8">
    <source>
        <dbReference type="EMBL" id="ORX74595.1"/>
    </source>
</evidence>
<name>A0A1Y1WMJ9_9FUNG</name>
<keyword evidence="4 6" id="KW-0677">Repeat</keyword>
<dbReference type="EMBL" id="MCFD01000001">
    <property type="protein sequence ID" value="ORX74595.1"/>
    <property type="molecule type" value="Genomic_DNA"/>
</dbReference>
<dbReference type="GO" id="GO:0005829">
    <property type="term" value="C:cytosol"/>
    <property type="evidence" value="ECO:0007669"/>
    <property type="project" value="TreeGrafter"/>
</dbReference>
<dbReference type="InterPro" id="IPR015943">
    <property type="entry name" value="WD40/YVTN_repeat-like_dom_sf"/>
</dbReference>
<keyword evidence="2 6" id="KW-0853">WD repeat</keyword>
<gene>
    <name evidence="8" type="ORF">DL89DRAFT_290116</name>
</gene>
<comment type="caution">
    <text evidence="8">The sequence shown here is derived from an EMBL/GenBank/DDBJ whole genome shotgun (WGS) entry which is preliminary data.</text>
</comment>
<accession>A0A1Y1WMJ9</accession>
<dbReference type="Proteomes" id="UP000193922">
    <property type="component" value="Unassembled WGS sequence"/>
</dbReference>
<dbReference type="OrthoDB" id="339900at2759"/>
<dbReference type="UniPathway" id="UPA00989"/>
<dbReference type="Gene3D" id="2.130.10.10">
    <property type="entry name" value="YVTN repeat-like/Quinoprotein amine dehydrogenase"/>
    <property type="match status" value="1"/>
</dbReference>
<dbReference type="SMART" id="SM00320">
    <property type="entry name" value="WD40"/>
    <property type="match status" value="3"/>
</dbReference>
<dbReference type="HAMAP" id="MF_03056">
    <property type="entry name" value="TRM82"/>
    <property type="match status" value="1"/>
</dbReference>
<evidence type="ECO:0000256" key="2">
    <source>
        <dbReference type="ARBA" id="ARBA00022574"/>
    </source>
</evidence>
<proteinExistence type="inferred from homology"/>
<dbReference type="RefSeq" id="XP_040747806.1">
    <property type="nucleotide sequence ID" value="XM_040890049.1"/>
</dbReference>
<dbReference type="InterPro" id="IPR001680">
    <property type="entry name" value="WD40_rpt"/>
</dbReference>
<reference evidence="8 9" key="1">
    <citation type="submission" date="2016-07" db="EMBL/GenBank/DDBJ databases">
        <title>Pervasive Adenine N6-methylation of Active Genes in Fungi.</title>
        <authorList>
            <consortium name="DOE Joint Genome Institute"/>
            <person name="Mondo S.J."/>
            <person name="Dannebaum R.O."/>
            <person name="Kuo R.C."/>
            <person name="Labutti K."/>
            <person name="Haridas S."/>
            <person name="Kuo A."/>
            <person name="Salamov A."/>
            <person name="Ahrendt S.R."/>
            <person name="Lipzen A."/>
            <person name="Sullivan W."/>
            <person name="Andreopoulos W.B."/>
            <person name="Clum A."/>
            <person name="Lindquist E."/>
            <person name="Daum C."/>
            <person name="Ramamoorthy G.K."/>
            <person name="Gryganskyi A."/>
            <person name="Culley D."/>
            <person name="Magnuson J.K."/>
            <person name="James T.Y."/>
            <person name="O'Malley M.A."/>
            <person name="Stajich J.E."/>
            <person name="Spatafora J.W."/>
            <person name="Visel A."/>
            <person name="Grigoriev I.V."/>
        </authorList>
    </citation>
    <scope>NUCLEOTIDE SEQUENCE [LARGE SCALE GENOMIC DNA]</scope>
    <source>
        <strain evidence="8 9">ATCC 12442</strain>
    </source>
</reference>
<dbReference type="GO" id="GO:0005634">
    <property type="term" value="C:nucleus"/>
    <property type="evidence" value="ECO:0007669"/>
    <property type="project" value="UniProtKB-SubCell"/>
</dbReference>
<dbReference type="GO" id="GO:0106004">
    <property type="term" value="P:tRNA (guanine-N7)-methylation"/>
    <property type="evidence" value="ECO:0007669"/>
    <property type="project" value="UniProtKB-UniRule"/>
</dbReference>
<dbReference type="SUPFAM" id="SSF50978">
    <property type="entry name" value="WD40 repeat-like"/>
    <property type="match status" value="1"/>
</dbReference>
<dbReference type="PANTHER" id="PTHR16288">
    <property type="entry name" value="WD40 REPEAT PROTEIN 4"/>
    <property type="match status" value="1"/>
</dbReference>
<dbReference type="STRING" id="61395.A0A1Y1WMJ9"/>
<dbReference type="GO" id="GO:0043527">
    <property type="term" value="C:tRNA methyltransferase complex"/>
    <property type="evidence" value="ECO:0007669"/>
    <property type="project" value="TreeGrafter"/>
</dbReference>
<dbReference type="PROSITE" id="PS50082">
    <property type="entry name" value="WD_REPEATS_2"/>
    <property type="match status" value="1"/>
</dbReference>
<protein>
    <submittedName>
        <fullName evidence="8">WD40 repeat-like protein</fullName>
    </submittedName>
</protein>
<dbReference type="GeneID" id="63806697"/>
<dbReference type="InterPro" id="IPR036322">
    <property type="entry name" value="WD40_repeat_dom_sf"/>
</dbReference>
<feature type="repeat" description="WD" evidence="7">
    <location>
        <begin position="182"/>
        <end position="224"/>
    </location>
</feature>
<evidence type="ECO:0000256" key="1">
    <source>
        <dbReference type="ARBA" id="ARBA00004123"/>
    </source>
</evidence>
<dbReference type="InterPro" id="IPR019775">
    <property type="entry name" value="WD40_repeat_CS"/>
</dbReference>
<evidence type="ECO:0000256" key="7">
    <source>
        <dbReference type="PROSITE-ProRule" id="PRU00221"/>
    </source>
</evidence>
<dbReference type="AlphaFoldDB" id="A0A1Y1WMJ9"/>
<evidence type="ECO:0000256" key="3">
    <source>
        <dbReference type="ARBA" id="ARBA00022694"/>
    </source>
</evidence>
<organism evidence="8 9">
    <name type="scientific">Linderina pennispora</name>
    <dbReference type="NCBI Taxonomy" id="61395"/>
    <lineage>
        <taxon>Eukaryota</taxon>
        <taxon>Fungi</taxon>
        <taxon>Fungi incertae sedis</taxon>
        <taxon>Zoopagomycota</taxon>
        <taxon>Kickxellomycotina</taxon>
        <taxon>Kickxellomycetes</taxon>
        <taxon>Kickxellales</taxon>
        <taxon>Kickxellaceae</taxon>
        <taxon>Linderina</taxon>
    </lineage>
</organism>
<evidence type="ECO:0000256" key="6">
    <source>
        <dbReference type="HAMAP-Rule" id="MF_03056"/>
    </source>
</evidence>
<dbReference type="InterPro" id="IPR028884">
    <property type="entry name" value="Trm82"/>
</dbReference>
<keyword evidence="3 6" id="KW-0819">tRNA processing</keyword>
<evidence type="ECO:0000313" key="9">
    <source>
        <dbReference type="Proteomes" id="UP000193922"/>
    </source>
</evidence>
<keyword evidence="9" id="KW-1185">Reference proteome</keyword>
<evidence type="ECO:0000256" key="4">
    <source>
        <dbReference type="ARBA" id="ARBA00022737"/>
    </source>
</evidence>
<comment type="subcellular location">
    <subcellularLocation>
        <location evidence="1 6">Nucleus</location>
    </subcellularLocation>
</comment>
<comment type="similarity">
    <text evidence="6">Belongs to the WD repeat TRM82 family.</text>
</comment>
<dbReference type="PANTHER" id="PTHR16288:SF0">
    <property type="entry name" value="TRNA (GUANINE-N(7)-)-METHYLTRANSFERASE NON-CATALYTIC SUBUNIT WDR4"/>
    <property type="match status" value="1"/>
</dbReference>
<comment type="function">
    <text evidence="6">Required for the formation of N(7)-methylguanine at position 46 (m7G46) in tRNA. In the complex, it is required to stabilize and induce conformational changes of the catalytic subunit.</text>
</comment>
<evidence type="ECO:0000256" key="5">
    <source>
        <dbReference type="ARBA" id="ARBA00023242"/>
    </source>
</evidence>
<keyword evidence="5 6" id="KW-0539">Nucleus</keyword>
<dbReference type="Pfam" id="PF00400">
    <property type="entry name" value="WD40"/>
    <property type="match status" value="2"/>
</dbReference>
<sequence length="378" mass="40499">MPHFPVSLVEASSAGLIALVFDKDFHIVNSSGKIVASTVEGLGDDVKLAAGSKKGSVKSVAFSPAGDLFAVCTMDKGLYIYSTASWSIVREAETPKRANAVVFDPSGAYVLAADKFGDVVRLTAAPATDGDSEKPVVLLGHVSILCDIEFTHGDRPYVLTCDRDEKLRVSKYPNSYNIQSFCLGHTAFVTSVATAKFAVNNAVTGSGDGTVRLWDVESGELLQTVVLGDILAQYRESEQDQEKADRFGVLRVRSIEETNEFAVLVEDIPAVIVFPFANGALGTPQVIDIARAPTDMTITSDRLVVSYVPAAEGVQDAALVSVLKNADGQYVADDELNGALSNVHTLETNKVPAIQSIFVWGSKNFIERTNKGDQDDDE</sequence>
<dbReference type="PROSITE" id="PS50294">
    <property type="entry name" value="WD_REPEATS_REGION"/>
    <property type="match status" value="1"/>
</dbReference>
<dbReference type="PROSITE" id="PS00678">
    <property type="entry name" value="WD_REPEATS_1"/>
    <property type="match status" value="1"/>
</dbReference>